<dbReference type="GO" id="GO:0005637">
    <property type="term" value="C:nuclear inner membrane"/>
    <property type="evidence" value="ECO:0007669"/>
    <property type="project" value="UniProtKB-SubCell"/>
</dbReference>
<name>A0A6G1LEF8_9PEZI</name>
<organism evidence="9 10">
    <name type="scientific">Teratosphaeria nubilosa</name>
    <dbReference type="NCBI Taxonomy" id="161662"/>
    <lineage>
        <taxon>Eukaryota</taxon>
        <taxon>Fungi</taxon>
        <taxon>Dikarya</taxon>
        <taxon>Ascomycota</taxon>
        <taxon>Pezizomycotina</taxon>
        <taxon>Dothideomycetes</taxon>
        <taxon>Dothideomycetidae</taxon>
        <taxon>Mycosphaerellales</taxon>
        <taxon>Teratosphaeriaceae</taxon>
        <taxon>Teratosphaeria</taxon>
    </lineage>
</organism>
<evidence type="ECO:0000256" key="6">
    <source>
        <dbReference type="SAM" id="MobiDB-lite"/>
    </source>
</evidence>
<feature type="compositionally biased region" description="Basic and acidic residues" evidence="6">
    <location>
        <begin position="505"/>
        <end position="522"/>
    </location>
</feature>
<evidence type="ECO:0000256" key="5">
    <source>
        <dbReference type="ARBA" id="ARBA00023242"/>
    </source>
</evidence>
<evidence type="ECO:0000256" key="4">
    <source>
        <dbReference type="ARBA" id="ARBA00023136"/>
    </source>
</evidence>
<dbReference type="InterPro" id="IPR042321">
    <property type="entry name" value="Ima1"/>
</dbReference>
<dbReference type="EMBL" id="ML995820">
    <property type="protein sequence ID" value="KAF2771333.1"/>
    <property type="molecule type" value="Genomic_DNA"/>
</dbReference>
<dbReference type="Proteomes" id="UP000799436">
    <property type="component" value="Unassembled WGS sequence"/>
</dbReference>
<accession>A0A6G1LEF8</accession>
<evidence type="ECO:0000256" key="1">
    <source>
        <dbReference type="ARBA" id="ARBA00004473"/>
    </source>
</evidence>
<feature type="transmembrane region" description="Helical" evidence="7">
    <location>
        <begin position="266"/>
        <end position="287"/>
    </location>
</feature>
<evidence type="ECO:0000259" key="8">
    <source>
        <dbReference type="Pfam" id="PF09779"/>
    </source>
</evidence>
<protein>
    <recommendedName>
        <fullName evidence="8">Ima1 N-terminal domain-containing protein</fullName>
    </recommendedName>
</protein>
<keyword evidence="4 7" id="KW-0472">Membrane</keyword>
<evidence type="ECO:0000256" key="2">
    <source>
        <dbReference type="ARBA" id="ARBA00022692"/>
    </source>
</evidence>
<reference evidence="9" key="1">
    <citation type="journal article" date="2020" name="Stud. Mycol.">
        <title>101 Dothideomycetes genomes: a test case for predicting lifestyles and emergence of pathogens.</title>
        <authorList>
            <person name="Haridas S."/>
            <person name="Albert R."/>
            <person name="Binder M."/>
            <person name="Bloem J."/>
            <person name="Labutti K."/>
            <person name="Salamov A."/>
            <person name="Andreopoulos B."/>
            <person name="Baker S."/>
            <person name="Barry K."/>
            <person name="Bills G."/>
            <person name="Bluhm B."/>
            <person name="Cannon C."/>
            <person name="Castanera R."/>
            <person name="Culley D."/>
            <person name="Daum C."/>
            <person name="Ezra D."/>
            <person name="Gonzalez J."/>
            <person name="Henrissat B."/>
            <person name="Kuo A."/>
            <person name="Liang C."/>
            <person name="Lipzen A."/>
            <person name="Lutzoni F."/>
            <person name="Magnuson J."/>
            <person name="Mondo S."/>
            <person name="Nolan M."/>
            <person name="Ohm R."/>
            <person name="Pangilinan J."/>
            <person name="Park H.-J."/>
            <person name="Ramirez L."/>
            <person name="Alfaro M."/>
            <person name="Sun H."/>
            <person name="Tritt A."/>
            <person name="Yoshinaga Y."/>
            <person name="Zwiers L.-H."/>
            <person name="Turgeon B."/>
            <person name="Goodwin S."/>
            <person name="Spatafora J."/>
            <person name="Crous P."/>
            <person name="Grigoriev I."/>
        </authorList>
    </citation>
    <scope>NUCLEOTIDE SEQUENCE</scope>
    <source>
        <strain evidence="9">CBS 116005</strain>
    </source>
</reference>
<keyword evidence="2 7" id="KW-0812">Transmembrane</keyword>
<evidence type="ECO:0000313" key="10">
    <source>
        <dbReference type="Proteomes" id="UP000799436"/>
    </source>
</evidence>
<keyword evidence="3 7" id="KW-1133">Transmembrane helix</keyword>
<dbReference type="PANTHER" id="PTHR28538:SF1">
    <property type="entry name" value="INTEGRAL INNER NUCLEAR MEMBRANE PROTEIN IMA1"/>
    <property type="match status" value="1"/>
</dbReference>
<dbReference type="Pfam" id="PF09779">
    <property type="entry name" value="Ima1_N"/>
    <property type="match status" value="1"/>
</dbReference>
<feature type="transmembrane region" description="Helical" evidence="7">
    <location>
        <begin position="183"/>
        <end position="204"/>
    </location>
</feature>
<comment type="subcellular location">
    <subcellularLocation>
        <location evidence="1">Nucleus inner membrane</location>
        <topology evidence="1">Multi-pass membrane protein</topology>
    </subcellularLocation>
</comment>
<feature type="region of interest" description="Disordered" evidence="6">
    <location>
        <begin position="414"/>
        <end position="443"/>
    </location>
</feature>
<dbReference type="PANTHER" id="PTHR28538">
    <property type="entry name" value="INTEGRAL INNER NUCLEAR MEMBRANE PROTEIN IMA1"/>
    <property type="match status" value="1"/>
</dbReference>
<feature type="region of interest" description="Disordered" evidence="6">
    <location>
        <begin position="467"/>
        <end position="543"/>
    </location>
</feature>
<evidence type="ECO:0000313" key="9">
    <source>
        <dbReference type="EMBL" id="KAF2771333.1"/>
    </source>
</evidence>
<keyword evidence="10" id="KW-1185">Reference proteome</keyword>
<dbReference type="GO" id="GO:0071765">
    <property type="term" value="P:nuclear inner membrane organization"/>
    <property type="evidence" value="ECO:0007669"/>
    <property type="project" value="InterPro"/>
</dbReference>
<evidence type="ECO:0000256" key="3">
    <source>
        <dbReference type="ARBA" id="ARBA00022989"/>
    </source>
</evidence>
<dbReference type="InterPro" id="IPR018617">
    <property type="entry name" value="Ima1_N"/>
</dbReference>
<dbReference type="GO" id="GO:0044732">
    <property type="term" value="C:mitotic spindle pole body"/>
    <property type="evidence" value="ECO:0007669"/>
    <property type="project" value="TreeGrafter"/>
</dbReference>
<feature type="compositionally biased region" description="Acidic residues" evidence="6">
    <location>
        <begin position="428"/>
        <end position="441"/>
    </location>
</feature>
<keyword evidence="5" id="KW-0539">Nucleus</keyword>
<feature type="transmembrane region" description="Helical" evidence="7">
    <location>
        <begin position="299"/>
        <end position="316"/>
    </location>
</feature>
<dbReference type="GO" id="GO:0034992">
    <property type="term" value="C:microtubule organizing center attachment site"/>
    <property type="evidence" value="ECO:0007669"/>
    <property type="project" value="TreeGrafter"/>
</dbReference>
<gene>
    <name evidence="9" type="ORF">EJ03DRAFT_325765</name>
</gene>
<evidence type="ECO:0000256" key="7">
    <source>
        <dbReference type="SAM" id="Phobius"/>
    </source>
</evidence>
<feature type="domain" description="Ima1 N-terminal" evidence="8">
    <location>
        <begin position="8"/>
        <end position="135"/>
    </location>
</feature>
<feature type="compositionally biased region" description="Polar residues" evidence="6">
    <location>
        <begin position="470"/>
        <end position="489"/>
    </location>
</feature>
<sequence>MSFFRPRIRCFFCEAKSPHASRSGVRQFQCAACEAWNFLDENGVIKDTPCTSAMAARDATNARTSFNQSSQPSAHERPTAFCDTCLRNQKIVLDSLSNYLPEETHPEYRKYVDAYPQYKEQLEKRYPQVCTRCAPLAQMQIHNADKEAATQNWAFNRRRKGGRGGDPLYGQRDDWFKLVMRQVMVAIGTLFYVSLLTQLAWHAYGLFTPTAGQALAPADSIDMTEDVESSVFETEPTLQACFRQTLRLSFNDACYGLGASYVQQSLVASLLLIWYNPGLSMWFHHTIRIQAVNGQKERLGLQLILLLVRAIAFFNLSDVRTTKDTTAPQRMAVHGFMIVFITALTWLGERCIKTPSFKLDIKLMPEPRVENVLGRFAGPAPPQHQGAPSSTAPMQLFARDRNAPFPIANLASRRPAARDVLPSPATSDETEVDSDDGDAMEIDAPPARSSLRLRMPGAPVDRVWRPKQGFQHQQSNQRSMYNYGNTQGSGWSGMRDEVFSIQDNVRTEQERRRQEEEQKSGLRYDPPAQQTPFRGRLPQAPMSLERRLRNPPTQVSFKKTDPSKQKDFLQQMRDGIEAGSTFRPARRNADIGRRDDSFMGMQLHDDGEEGGPSPAKTRTRGDLALKPAAWQLPPDPNDATGLEEHFGRSFGISDEPVEVREAAAAQADNGMTEARLLIGGLIGGALAVVWYFRLWQPVCLWLAIALDRMGY</sequence>
<feature type="transmembrane region" description="Helical" evidence="7">
    <location>
        <begin position="674"/>
        <end position="692"/>
    </location>
</feature>
<dbReference type="AlphaFoldDB" id="A0A6G1LEF8"/>
<proteinExistence type="predicted"/>
<dbReference type="GO" id="GO:0034506">
    <property type="term" value="C:chromosome, centromeric core domain"/>
    <property type="evidence" value="ECO:0007669"/>
    <property type="project" value="TreeGrafter"/>
</dbReference>
<dbReference type="OrthoDB" id="5966927at2759"/>
<feature type="transmembrane region" description="Helical" evidence="7">
    <location>
        <begin position="331"/>
        <end position="348"/>
    </location>
</feature>